<dbReference type="NCBIfam" id="TIGR04056">
    <property type="entry name" value="OMP_RagA_SusC"/>
    <property type="match status" value="1"/>
</dbReference>
<protein>
    <submittedName>
        <fullName evidence="9">SusC/RagA family TonB-linked outer membrane protein</fullName>
    </submittedName>
</protein>
<dbReference type="Gene3D" id="2.40.170.20">
    <property type="entry name" value="TonB-dependent receptor, beta-barrel domain"/>
    <property type="match status" value="1"/>
</dbReference>
<dbReference type="InterPro" id="IPR012910">
    <property type="entry name" value="Plug_dom"/>
</dbReference>
<dbReference type="SUPFAM" id="SSF56935">
    <property type="entry name" value="Porins"/>
    <property type="match status" value="1"/>
</dbReference>
<dbReference type="EMBL" id="SAXA01000009">
    <property type="protein sequence ID" value="RXQ93063.1"/>
    <property type="molecule type" value="Genomic_DNA"/>
</dbReference>
<evidence type="ECO:0000256" key="5">
    <source>
        <dbReference type="ARBA" id="ARBA00023136"/>
    </source>
</evidence>
<dbReference type="GO" id="GO:0009279">
    <property type="term" value="C:cell outer membrane"/>
    <property type="evidence" value="ECO:0007669"/>
    <property type="project" value="UniProtKB-SubCell"/>
</dbReference>
<dbReference type="SMART" id="SM00965">
    <property type="entry name" value="STN"/>
    <property type="match status" value="1"/>
</dbReference>
<organism evidence="9 10">
    <name type="scientific">Ancylomarina salipaludis</name>
    <dbReference type="NCBI Taxonomy" id="2501299"/>
    <lineage>
        <taxon>Bacteria</taxon>
        <taxon>Pseudomonadati</taxon>
        <taxon>Bacteroidota</taxon>
        <taxon>Bacteroidia</taxon>
        <taxon>Marinilabiliales</taxon>
        <taxon>Marinifilaceae</taxon>
        <taxon>Ancylomarina</taxon>
    </lineage>
</organism>
<comment type="caution">
    <text evidence="9">The sequence shown here is derived from an EMBL/GenBank/DDBJ whole genome shotgun (WGS) entry which is preliminary data.</text>
</comment>
<evidence type="ECO:0000256" key="6">
    <source>
        <dbReference type="ARBA" id="ARBA00023237"/>
    </source>
</evidence>
<keyword evidence="4 7" id="KW-0812">Transmembrane</keyword>
<dbReference type="Gene3D" id="2.60.40.1120">
    <property type="entry name" value="Carboxypeptidase-like, regulatory domain"/>
    <property type="match status" value="1"/>
</dbReference>
<dbReference type="NCBIfam" id="TIGR04057">
    <property type="entry name" value="SusC_RagA_signa"/>
    <property type="match status" value="1"/>
</dbReference>
<dbReference type="FunFam" id="2.60.40.1120:FF:000003">
    <property type="entry name" value="Outer membrane protein Omp121"/>
    <property type="match status" value="1"/>
</dbReference>
<evidence type="ECO:0000256" key="1">
    <source>
        <dbReference type="ARBA" id="ARBA00004571"/>
    </source>
</evidence>
<comment type="subcellular location">
    <subcellularLocation>
        <location evidence="1 7">Cell outer membrane</location>
        <topology evidence="1 7">Multi-pass membrane protein</topology>
    </subcellularLocation>
</comment>
<evidence type="ECO:0000256" key="4">
    <source>
        <dbReference type="ARBA" id="ARBA00022692"/>
    </source>
</evidence>
<accession>A0A4Q1JKL2</accession>
<evidence type="ECO:0000256" key="7">
    <source>
        <dbReference type="PROSITE-ProRule" id="PRU01360"/>
    </source>
</evidence>
<keyword evidence="5 7" id="KW-0472">Membrane</keyword>
<keyword evidence="10" id="KW-1185">Reference proteome</keyword>
<keyword evidence="2 7" id="KW-0813">Transport</keyword>
<gene>
    <name evidence="9" type="ORF">EO244_10670</name>
</gene>
<dbReference type="InterPro" id="IPR023996">
    <property type="entry name" value="TonB-dep_OMP_SusC/RagA"/>
</dbReference>
<dbReference type="Proteomes" id="UP000289703">
    <property type="component" value="Unassembled WGS sequence"/>
</dbReference>
<dbReference type="InterPro" id="IPR037066">
    <property type="entry name" value="Plug_dom_sf"/>
</dbReference>
<keyword evidence="3 7" id="KW-1134">Transmembrane beta strand</keyword>
<dbReference type="InterPro" id="IPR023997">
    <property type="entry name" value="TonB-dep_OMP_SusC/RagA_CS"/>
</dbReference>
<dbReference type="InterPro" id="IPR036942">
    <property type="entry name" value="Beta-barrel_TonB_sf"/>
</dbReference>
<comment type="similarity">
    <text evidence="7">Belongs to the TonB-dependent receptor family.</text>
</comment>
<sequence>MLLMLSVIHVSSIAAPQPALLRVDLKQTSLIEIFNSIKKQSDYTFLYSVEDVENIDNISISNKAGDIKTILDESLKGTNLEYKIKDNVVIIKPATKTPINNTNTVQEDKKISGVVTDEQGETLPGVSVVIKGTSTGVSTDFDGKYQITVPSKGAILVFSFVGMDSKEIKITNQTKLNITLKSSSESLNEVVVTGMISTDKRLFTGASEKLQAEEIKLAGIPDISRALEGRSAGVSVQNVSGTFGAAPKIRVRGATSIYGSSKPLWVVDGVILEDVVELTSDALASGDVSTLISSAIAGLNSDDIESFEVLKDGSATSIYGARAMAGVIVITTKKGKAGVSRISYTGEFTSRLTPSYNDFNIMNSQEQMSVYEDMREGGWLNYADVANAAESGVYGRMYQRLNQTDANGNFLLKNTPEAKAAFLRQAENRNTDWFKELFNTNLMQSHSVSMSSGNDKASYYASVSALLDPGWTQASKVNRYTANFKSNYKILDNLSFNTISNASYRKQKAPGTLSQDVDAVTGKVKRDFDINPYSFALNSSRTLDPDASYTRNYAPFNIKKELGENYIDLNIVDIKFQTELKWKVTPKVELSALGAIKYQSTSQEHNITEFSNQAEAYRAMPNSTIRDRNSFLYTDPDDPYALPVSILPQGGIYKRTDYSMLGYDFRTTASYKDVYNDVHILNLYGGMEINSSDRKKTNNTGWGMQYSMGEIPFYDYQLFKKGIENNNLYYGMENTRYRNMAFFGNATYSYKHRYTINGTLRYEGSNKLGKSKSARWLPTWNISGAWNAHEENFFQQFKPALSNFTLKGSYSLTADRGPSNVTNSLVDIRSKTPWRPTAGVKESALEIASLENSELTYEKKHEINVGAEIGFLNNRINTTVDWYTRDNFDLIGIVKTQGLGGEGTKYGNVASMESHGFEFSVSTKNITTRDFSWVTNFVYSKAKNKVTELNTFSRVMDLVSGSGFAKEGYNVRSIFSIPFKGLNNEGLPTFLNQDGDITVSDIYFQERDKLDFLEYSGSTDPTDVGSLSNVFTYKGLTLNVFMTYAFGNVVRLDPVFNSSYSDLAALPREFKNRWIKPGDEAYTNIPTIATVRQERNIGASDLATAYNAYNYSSARIAKGDFIRMKQISLAYEFPKTITGKLGVNNLSVKLQATNLFLLYSDDKLNGQDPEFFNSGGVAAPVPKQFTFTLKLGL</sequence>
<name>A0A4Q1JKL2_9BACT</name>
<dbReference type="AlphaFoldDB" id="A0A4Q1JKL2"/>
<dbReference type="InterPro" id="IPR008969">
    <property type="entry name" value="CarboxyPept-like_regulatory"/>
</dbReference>
<evidence type="ECO:0000313" key="9">
    <source>
        <dbReference type="EMBL" id="RXQ93063.1"/>
    </source>
</evidence>
<dbReference type="Pfam" id="PF13715">
    <property type="entry name" value="CarbopepD_reg_2"/>
    <property type="match status" value="1"/>
</dbReference>
<keyword evidence="6 7" id="KW-0998">Cell outer membrane</keyword>
<dbReference type="OrthoDB" id="9768177at2"/>
<dbReference type="PROSITE" id="PS52016">
    <property type="entry name" value="TONB_DEPENDENT_REC_3"/>
    <property type="match status" value="1"/>
</dbReference>
<dbReference type="Pfam" id="PF07715">
    <property type="entry name" value="Plug"/>
    <property type="match status" value="1"/>
</dbReference>
<evidence type="ECO:0000259" key="8">
    <source>
        <dbReference type="SMART" id="SM00965"/>
    </source>
</evidence>
<proteinExistence type="inferred from homology"/>
<dbReference type="InterPro" id="IPR039426">
    <property type="entry name" value="TonB-dep_rcpt-like"/>
</dbReference>
<feature type="domain" description="Secretin/TonB short N-terminal" evidence="8">
    <location>
        <begin position="43"/>
        <end position="94"/>
    </location>
</feature>
<evidence type="ECO:0000256" key="3">
    <source>
        <dbReference type="ARBA" id="ARBA00022452"/>
    </source>
</evidence>
<dbReference type="SUPFAM" id="SSF49464">
    <property type="entry name" value="Carboxypeptidase regulatory domain-like"/>
    <property type="match status" value="1"/>
</dbReference>
<evidence type="ECO:0000256" key="2">
    <source>
        <dbReference type="ARBA" id="ARBA00022448"/>
    </source>
</evidence>
<reference evidence="9 10" key="1">
    <citation type="submission" date="2019-01" db="EMBL/GenBank/DDBJ databases">
        <title>Ancylomarina salipaludis sp. nov., isolated from a salt marsh.</title>
        <authorList>
            <person name="Yoon J.-H."/>
        </authorList>
    </citation>
    <scope>NUCLEOTIDE SEQUENCE [LARGE SCALE GENOMIC DNA]</scope>
    <source>
        <strain evidence="9 10">SHSM-M15</strain>
    </source>
</reference>
<dbReference type="InterPro" id="IPR011662">
    <property type="entry name" value="Secretin/TonB_short_N"/>
</dbReference>
<dbReference type="Gene3D" id="2.170.130.10">
    <property type="entry name" value="TonB-dependent receptor, plug domain"/>
    <property type="match status" value="1"/>
</dbReference>
<evidence type="ECO:0000313" key="10">
    <source>
        <dbReference type="Proteomes" id="UP000289703"/>
    </source>
</evidence>